<dbReference type="Gene3D" id="3.40.50.1980">
    <property type="entry name" value="Nitrogenase molybdenum iron protein domain"/>
    <property type="match status" value="2"/>
</dbReference>
<feature type="binding site" evidence="13 16">
    <location>
        <position position="196"/>
    </location>
    <ligand>
        <name>NAD(+)</name>
        <dbReference type="ChEBI" id="CHEBI:57540"/>
    </ligand>
</feature>
<feature type="binding site" evidence="13 17">
    <location>
        <position position="242"/>
    </location>
    <ligand>
        <name>substrate</name>
    </ligand>
</feature>
<dbReference type="GO" id="GO:0000105">
    <property type="term" value="P:L-histidine biosynthetic process"/>
    <property type="evidence" value="ECO:0007669"/>
    <property type="project" value="UniProtKB-UniRule"/>
</dbReference>
<evidence type="ECO:0000256" key="10">
    <source>
        <dbReference type="ARBA" id="ARBA00023027"/>
    </source>
</evidence>
<feature type="binding site" evidence="13 17">
    <location>
        <position position="264"/>
    </location>
    <ligand>
        <name>substrate</name>
    </ligand>
</feature>
<evidence type="ECO:0000256" key="13">
    <source>
        <dbReference type="HAMAP-Rule" id="MF_01024"/>
    </source>
</evidence>
<dbReference type="GO" id="GO:0005829">
    <property type="term" value="C:cytosol"/>
    <property type="evidence" value="ECO:0007669"/>
    <property type="project" value="TreeGrafter"/>
</dbReference>
<evidence type="ECO:0000256" key="1">
    <source>
        <dbReference type="ARBA" id="ARBA00003850"/>
    </source>
</evidence>
<feature type="binding site" evidence="13 17">
    <location>
        <position position="267"/>
    </location>
    <ligand>
        <name>substrate</name>
    </ligand>
</feature>
<keyword evidence="8 13" id="KW-0862">Zinc</keyword>
<keyword evidence="9 13" id="KW-0560">Oxidoreductase</keyword>
<evidence type="ECO:0000256" key="6">
    <source>
        <dbReference type="ARBA" id="ARBA00022605"/>
    </source>
</evidence>
<evidence type="ECO:0000256" key="4">
    <source>
        <dbReference type="ARBA" id="ARBA00012965"/>
    </source>
</evidence>
<feature type="binding site" evidence="13 17">
    <location>
        <position position="366"/>
    </location>
    <ligand>
        <name>substrate</name>
    </ligand>
</feature>
<feature type="binding site" evidence="13 18">
    <location>
        <position position="264"/>
    </location>
    <ligand>
        <name>Zn(2+)</name>
        <dbReference type="ChEBI" id="CHEBI:29105"/>
    </ligand>
</feature>
<evidence type="ECO:0000313" key="20">
    <source>
        <dbReference type="EMBL" id="SFG76375.1"/>
    </source>
</evidence>
<reference evidence="21" key="1">
    <citation type="submission" date="2016-10" db="EMBL/GenBank/DDBJ databases">
        <authorList>
            <person name="Varghese N."/>
            <person name="Submissions S."/>
        </authorList>
    </citation>
    <scope>NUCLEOTIDE SEQUENCE [LARGE SCALE GENOMIC DNA]</scope>
    <source>
        <strain evidence="21">CGMCC 1.10971</strain>
    </source>
</reference>
<evidence type="ECO:0000256" key="18">
    <source>
        <dbReference type="PIRSR" id="PIRSR000099-4"/>
    </source>
</evidence>
<evidence type="ECO:0000256" key="16">
    <source>
        <dbReference type="PIRSR" id="PIRSR000099-2"/>
    </source>
</evidence>
<dbReference type="PIRSF" id="PIRSF000099">
    <property type="entry name" value="Histidinol_dh"/>
    <property type="match status" value="1"/>
</dbReference>
<comment type="catalytic activity">
    <reaction evidence="12 13">
        <text>L-histidinol + 2 NAD(+) + H2O = L-histidine + 2 NADH + 3 H(+)</text>
        <dbReference type="Rhea" id="RHEA:20641"/>
        <dbReference type="ChEBI" id="CHEBI:15377"/>
        <dbReference type="ChEBI" id="CHEBI:15378"/>
        <dbReference type="ChEBI" id="CHEBI:57540"/>
        <dbReference type="ChEBI" id="CHEBI:57595"/>
        <dbReference type="ChEBI" id="CHEBI:57699"/>
        <dbReference type="ChEBI" id="CHEBI:57945"/>
        <dbReference type="EC" id="1.1.1.23"/>
    </reaction>
</comment>
<dbReference type="InterPro" id="IPR016161">
    <property type="entry name" value="Ald_DH/histidinol_DH"/>
</dbReference>
<evidence type="ECO:0000256" key="11">
    <source>
        <dbReference type="ARBA" id="ARBA00023102"/>
    </source>
</evidence>
<evidence type="ECO:0000256" key="9">
    <source>
        <dbReference type="ARBA" id="ARBA00023002"/>
    </source>
</evidence>
<dbReference type="EMBL" id="FOOU01000013">
    <property type="protein sequence ID" value="SFG76375.1"/>
    <property type="molecule type" value="Genomic_DNA"/>
</dbReference>
<feature type="binding site" evidence="13 17">
    <location>
        <position position="425"/>
    </location>
    <ligand>
        <name>substrate</name>
    </ligand>
</feature>
<evidence type="ECO:0000256" key="2">
    <source>
        <dbReference type="ARBA" id="ARBA00004940"/>
    </source>
</evidence>
<dbReference type="InterPro" id="IPR001692">
    <property type="entry name" value="Histidinol_DH_CS"/>
</dbReference>
<evidence type="ECO:0000256" key="14">
    <source>
        <dbReference type="PIRNR" id="PIRNR000099"/>
    </source>
</evidence>
<evidence type="ECO:0000313" key="21">
    <source>
        <dbReference type="Proteomes" id="UP000198623"/>
    </source>
</evidence>
<evidence type="ECO:0000256" key="8">
    <source>
        <dbReference type="ARBA" id="ARBA00022833"/>
    </source>
</evidence>
<feature type="binding site" evidence="13 17">
    <location>
        <position position="420"/>
    </location>
    <ligand>
        <name>substrate</name>
    </ligand>
</feature>
<dbReference type="Pfam" id="PF00815">
    <property type="entry name" value="Histidinol_dh"/>
    <property type="match status" value="1"/>
</dbReference>
<feature type="binding site" evidence="13 18">
    <location>
        <position position="425"/>
    </location>
    <ligand>
        <name>Zn(2+)</name>
        <dbReference type="ChEBI" id="CHEBI:29105"/>
    </ligand>
</feature>
<dbReference type="HAMAP" id="MF_01024">
    <property type="entry name" value="HisD"/>
    <property type="match status" value="1"/>
</dbReference>
<evidence type="ECO:0000256" key="5">
    <source>
        <dbReference type="ARBA" id="ARBA00016531"/>
    </source>
</evidence>
<comment type="similarity">
    <text evidence="3 13 14 19">Belongs to the histidinol dehydrogenase family.</text>
</comment>
<accession>A0A1I2UGW7</accession>
<organism evidence="20 21">
    <name type="scientific">Neptunomonas qingdaonensis</name>
    <dbReference type="NCBI Taxonomy" id="1045558"/>
    <lineage>
        <taxon>Bacteria</taxon>
        <taxon>Pseudomonadati</taxon>
        <taxon>Pseudomonadota</taxon>
        <taxon>Gammaproteobacteria</taxon>
        <taxon>Oceanospirillales</taxon>
        <taxon>Oceanospirillaceae</taxon>
        <taxon>Neptunomonas</taxon>
    </lineage>
</organism>
<keyword evidence="10 13" id="KW-0520">NAD</keyword>
<evidence type="ECO:0000256" key="7">
    <source>
        <dbReference type="ARBA" id="ARBA00022723"/>
    </source>
</evidence>
<keyword evidence="21" id="KW-1185">Reference proteome</keyword>
<comment type="cofactor">
    <cofactor evidence="13 18">
        <name>Zn(2+)</name>
        <dbReference type="ChEBI" id="CHEBI:29105"/>
    </cofactor>
    <text evidence="13 18">Binds 1 zinc ion per subunit.</text>
</comment>
<keyword evidence="6 13" id="KW-0028">Amino-acid biosynthesis</keyword>
<dbReference type="PANTHER" id="PTHR21256">
    <property type="entry name" value="HISTIDINOL DEHYDROGENASE HDH"/>
    <property type="match status" value="1"/>
</dbReference>
<protein>
    <recommendedName>
        <fullName evidence="5 13">Histidinol dehydrogenase</fullName>
        <shortName evidence="13">HDH</shortName>
        <ecNumber evidence="4 13">1.1.1.23</ecNumber>
    </recommendedName>
</protein>
<gene>
    <name evidence="13" type="primary">hisD</name>
    <name evidence="20" type="ORF">SAMN05216175_11321</name>
</gene>
<sequence length="435" mass="46866">MSEFSITRLSSTEENFDTQLENLLAWESVSDAKVNQIVDDILSEVKQQGDAAVVSYTNRFDLTTVSSMSELELSPDRLTDALTTLPQAQRTALEKAAQRIRQYHEKQKSDSWQYTEDDGTMLGQKVTPLDRVGLYVPGGKAAYPSSVLMNAIPAKVAGVTEIIMVVPTPRGELNQLVLAAAALAGVDRVFTIGGAQAVAALAYGTETIPKVDKIVGPGNIYVATAKRAVFGAVGIDMIAGPSEILVVCDGKTNPDWVAMDLFSQAEHDEDAQAILITPDVDFIDQVEASIRKLLPTMERKEIIEVSLRNRAALILVQDMDEAIEIGNRIAPEHLELSVEDPQALLPGVRHAGAIFMGRHTAEALGDYCAGPNHVLPTSGTARYSSPLGVYDFQKRSSLIMFSADGASDIGGVASILARGEGLTAHARSAEYRIKK</sequence>
<comment type="function">
    <text evidence="1 13">Catalyzes the sequential NAD-dependent oxidations of L-histidinol to L-histidinaldehyde and then to L-histidine.</text>
</comment>
<dbReference type="FunFam" id="3.40.50.1980:FF:000010">
    <property type="entry name" value="Histidinol dehydrogenase"/>
    <property type="match status" value="1"/>
</dbReference>
<proteinExistence type="inferred from homology"/>
<dbReference type="CDD" id="cd06572">
    <property type="entry name" value="Histidinol_dh"/>
    <property type="match status" value="1"/>
</dbReference>
<dbReference type="PANTHER" id="PTHR21256:SF2">
    <property type="entry name" value="HISTIDINE BIOSYNTHESIS TRIFUNCTIONAL PROTEIN"/>
    <property type="match status" value="1"/>
</dbReference>
<dbReference type="Proteomes" id="UP000198623">
    <property type="component" value="Unassembled WGS sequence"/>
</dbReference>
<dbReference type="NCBIfam" id="TIGR00069">
    <property type="entry name" value="hisD"/>
    <property type="match status" value="1"/>
</dbReference>
<keyword evidence="11 13" id="KW-0368">Histidine biosynthesis</keyword>
<dbReference type="GO" id="GO:0008270">
    <property type="term" value="F:zinc ion binding"/>
    <property type="evidence" value="ECO:0007669"/>
    <property type="project" value="UniProtKB-UniRule"/>
</dbReference>
<feature type="binding site" evidence="13 16">
    <location>
        <position position="135"/>
    </location>
    <ligand>
        <name>NAD(+)</name>
        <dbReference type="ChEBI" id="CHEBI:57540"/>
    </ligand>
</feature>
<feature type="binding site" evidence="13 18">
    <location>
        <position position="267"/>
    </location>
    <ligand>
        <name>Zn(2+)</name>
        <dbReference type="ChEBI" id="CHEBI:29105"/>
    </ligand>
</feature>
<feature type="binding site" evidence="13 17">
    <location>
        <position position="333"/>
    </location>
    <ligand>
        <name>substrate</name>
    </ligand>
</feature>
<feature type="active site" description="Proton acceptor" evidence="13 15">
    <location>
        <position position="332"/>
    </location>
</feature>
<dbReference type="PROSITE" id="PS00611">
    <property type="entry name" value="HISOL_DEHYDROGENASE"/>
    <property type="match status" value="1"/>
</dbReference>
<comment type="pathway">
    <text evidence="2 13">Amino-acid biosynthesis; L-histidine biosynthesis; L-histidine from 5-phospho-alpha-D-ribose 1-diphosphate: step 9/9.</text>
</comment>
<name>A0A1I2UGW7_9GAMM</name>
<dbReference type="GO" id="GO:0004399">
    <property type="term" value="F:histidinol dehydrogenase activity"/>
    <property type="evidence" value="ECO:0007669"/>
    <property type="project" value="UniProtKB-UniRule"/>
</dbReference>
<dbReference type="UniPathway" id="UPA00031">
    <property type="reaction ID" value="UER00014"/>
</dbReference>
<evidence type="ECO:0000256" key="17">
    <source>
        <dbReference type="PIRSR" id="PIRSR000099-3"/>
    </source>
</evidence>
<evidence type="ECO:0000256" key="12">
    <source>
        <dbReference type="ARBA" id="ARBA00049489"/>
    </source>
</evidence>
<evidence type="ECO:0000256" key="3">
    <source>
        <dbReference type="ARBA" id="ARBA00010178"/>
    </source>
</evidence>
<evidence type="ECO:0000256" key="15">
    <source>
        <dbReference type="PIRSR" id="PIRSR000099-1"/>
    </source>
</evidence>
<dbReference type="EC" id="1.1.1.23" evidence="4 13"/>
<dbReference type="InterPro" id="IPR022695">
    <property type="entry name" value="Histidinol_DH_monofunct"/>
</dbReference>
<dbReference type="FunFam" id="3.40.50.1980:FF:000004">
    <property type="entry name" value="Histidinol dehydrogenase"/>
    <property type="match status" value="1"/>
</dbReference>
<dbReference type="RefSeq" id="WP_090729348.1">
    <property type="nucleotide sequence ID" value="NZ_FOOU01000013.1"/>
</dbReference>
<dbReference type="SUPFAM" id="SSF53720">
    <property type="entry name" value="ALDH-like"/>
    <property type="match status" value="1"/>
</dbReference>
<dbReference type="Gene3D" id="1.20.5.1300">
    <property type="match status" value="1"/>
</dbReference>
<evidence type="ECO:0000256" key="19">
    <source>
        <dbReference type="RuleBase" id="RU004175"/>
    </source>
</evidence>
<dbReference type="GO" id="GO:0051287">
    <property type="term" value="F:NAD binding"/>
    <property type="evidence" value="ECO:0007669"/>
    <property type="project" value="InterPro"/>
</dbReference>
<dbReference type="STRING" id="1045558.SAMN05216175_11321"/>
<keyword evidence="7 13" id="KW-0479">Metal-binding</keyword>
<feature type="binding site" evidence="13 16">
    <location>
        <position position="219"/>
    </location>
    <ligand>
        <name>NAD(+)</name>
        <dbReference type="ChEBI" id="CHEBI:57540"/>
    </ligand>
</feature>
<feature type="binding site" evidence="13 18">
    <location>
        <position position="366"/>
    </location>
    <ligand>
        <name>Zn(2+)</name>
        <dbReference type="ChEBI" id="CHEBI:29105"/>
    </ligand>
</feature>
<dbReference type="InterPro" id="IPR012131">
    <property type="entry name" value="Hstdl_DH"/>
</dbReference>
<feature type="active site" description="Proton acceptor" evidence="13 15">
    <location>
        <position position="333"/>
    </location>
</feature>
<dbReference type="AlphaFoldDB" id="A0A1I2UGW7"/>
<dbReference type="PRINTS" id="PR00083">
    <property type="entry name" value="HOLDHDRGNASE"/>
</dbReference>
<dbReference type="OrthoDB" id="9805269at2"/>